<dbReference type="Gene3D" id="3.40.50.450">
    <property type="match status" value="1"/>
</dbReference>
<dbReference type="PANTHER" id="PTHR43393:SF3">
    <property type="entry name" value="LYSINE DECARBOXYLASE-LIKE PROTEIN"/>
    <property type="match status" value="1"/>
</dbReference>
<gene>
    <name evidence="2" type="ORF">HQ497_13200</name>
</gene>
<reference evidence="2" key="1">
    <citation type="submission" date="2020-05" db="EMBL/GenBank/DDBJ databases">
        <title>Sulfur intermediates as new biogeochemical hubs in an aquatic model microbial ecosystem.</title>
        <authorList>
            <person name="Vigneron A."/>
        </authorList>
    </citation>
    <scope>NUCLEOTIDE SEQUENCE</scope>
    <source>
        <strain evidence="2">Bin.250</strain>
    </source>
</reference>
<feature type="region of interest" description="Disordered" evidence="1">
    <location>
        <begin position="1"/>
        <end position="34"/>
    </location>
</feature>
<comment type="caution">
    <text evidence="2">The sequence shown here is derived from an EMBL/GenBank/DDBJ whole genome shotgun (WGS) entry which is preliminary data.</text>
</comment>
<protein>
    <submittedName>
        <fullName evidence="2">3-isopropylmalate dehydrogenase</fullName>
    </submittedName>
</protein>
<organism evidence="2 3">
    <name type="scientific">SAR86 cluster bacterium</name>
    <dbReference type="NCBI Taxonomy" id="2030880"/>
    <lineage>
        <taxon>Bacteria</taxon>
        <taxon>Pseudomonadati</taxon>
        <taxon>Pseudomonadota</taxon>
        <taxon>Gammaproteobacteria</taxon>
        <taxon>SAR86 cluster</taxon>
    </lineage>
</organism>
<evidence type="ECO:0000313" key="2">
    <source>
        <dbReference type="EMBL" id="NQV66311.1"/>
    </source>
</evidence>
<dbReference type="PANTHER" id="PTHR43393">
    <property type="entry name" value="CYTOKININ RIBOSIDE 5'-MONOPHOSPHATE PHOSPHORIBOHYDROLASE"/>
    <property type="match status" value="1"/>
</dbReference>
<proteinExistence type="predicted"/>
<evidence type="ECO:0000313" key="3">
    <source>
        <dbReference type="Proteomes" id="UP000754644"/>
    </source>
</evidence>
<sequence>MNPTKKPNKPFPSAAEDVKHTRETQLATPQSSSPSYRLAYADDDFILTDEMRPVRLLLELSKPELTLNEHDINHTIVIFGSARILSPEVAAEMLRGIAERLQANPTDKQLLTEQRQALRTAKRVRYYNEARLLAEKITRESCAHNLPRLHIITGGGPGIMEAVNEGAGPEKSFGVNIRLPFEQRSNPVVAGNPR</sequence>
<dbReference type="InterPro" id="IPR052341">
    <property type="entry name" value="LOG_family_nucleotidases"/>
</dbReference>
<dbReference type="AlphaFoldDB" id="A0A972VZB7"/>
<dbReference type="GO" id="GO:0005829">
    <property type="term" value="C:cytosol"/>
    <property type="evidence" value="ECO:0007669"/>
    <property type="project" value="TreeGrafter"/>
</dbReference>
<dbReference type="EMBL" id="JABMOJ010000496">
    <property type="protein sequence ID" value="NQV66311.1"/>
    <property type="molecule type" value="Genomic_DNA"/>
</dbReference>
<accession>A0A972VZB7</accession>
<dbReference type="Proteomes" id="UP000754644">
    <property type="component" value="Unassembled WGS sequence"/>
</dbReference>
<feature type="compositionally biased region" description="Polar residues" evidence="1">
    <location>
        <begin position="24"/>
        <end position="34"/>
    </location>
</feature>
<feature type="non-terminal residue" evidence="2">
    <location>
        <position position="194"/>
    </location>
</feature>
<dbReference type="SUPFAM" id="SSF102405">
    <property type="entry name" value="MCP/YpsA-like"/>
    <property type="match status" value="1"/>
</dbReference>
<name>A0A972VZB7_9GAMM</name>
<evidence type="ECO:0000256" key="1">
    <source>
        <dbReference type="SAM" id="MobiDB-lite"/>
    </source>
</evidence>